<feature type="compositionally biased region" description="Low complexity" evidence="1">
    <location>
        <begin position="369"/>
        <end position="381"/>
    </location>
</feature>
<dbReference type="EMBL" id="SPUK01000012">
    <property type="protein sequence ID" value="TQV93302.1"/>
    <property type="molecule type" value="Genomic_DNA"/>
</dbReference>
<comment type="caution">
    <text evidence="2">The sequence shown here is derived from an EMBL/GenBank/DDBJ whole genome shotgun (WGS) entry which is preliminary data.</text>
</comment>
<dbReference type="Proteomes" id="UP000315783">
    <property type="component" value="Unassembled WGS sequence"/>
</dbReference>
<keyword evidence="3" id="KW-1185">Reference proteome</keyword>
<dbReference type="AlphaFoldDB" id="A0A545UV21"/>
<feature type="region of interest" description="Disordered" evidence="1">
    <location>
        <begin position="265"/>
        <end position="381"/>
    </location>
</feature>
<protein>
    <submittedName>
        <fullName evidence="2">Uncharacterized protein</fullName>
    </submittedName>
</protein>
<evidence type="ECO:0000313" key="3">
    <source>
        <dbReference type="Proteomes" id="UP000315783"/>
    </source>
</evidence>
<organism evidence="2 3">
    <name type="scientific">Cordyceps javanica</name>
    <dbReference type="NCBI Taxonomy" id="43265"/>
    <lineage>
        <taxon>Eukaryota</taxon>
        <taxon>Fungi</taxon>
        <taxon>Dikarya</taxon>
        <taxon>Ascomycota</taxon>
        <taxon>Pezizomycotina</taxon>
        <taxon>Sordariomycetes</taxon>
        <taxon>Hypocreomycetidae</taxon>
        <taxon>Hypocreales</taxon>
        <taxon>Cordycipitaceae</taxon>
        <taxon>Cordyceps</taxon>
    </lineage>
</organism>
<dbReference type="OrthoDB" id="4869601at2759"/>
<name>A0A545UV21_9HYPO</name>
<feature type="region of interest" description="Disordered" evidence="1">
    <location>
        <begin position="162"/>
        <end position="182"/>
    </location>
</feature>
<gene>
    <name evidence="2" type="ORF">IF1G_07880</name>
</gene>
<evidence type="ECO:0000313" key="2">
    <source>
        <dbReference type="EMBL" id="TQV93302.1"/>
    </source>
</evidence>
<reference evidence="2 3" key="1">
    <citation type="journal article" date="2019" name="Appl. Microbiol. Biotechnol.">
        <title>Genome sequence of Isaria javanica and comparative genome analysis insights into family S53 peptidase evolution in fungal entomopathogens.</title>
        <authorList>
            <person name="Lin R."/>
            <person name="Zhang X."/>
            <person name="Xin B."/>
            <person name="Zou M."/>
            <person name="Gao Y."/>
            <person name="Qin F."/>
            <person name="Hu Q."/>
            <person name="Xie B."/>
            <person name="Cheng X."/>
        </authorList>
    </citation>
    <scope>NUCLEOTIDE SEQUENCE [LARGE SCALE GENOMIC DNA]</scope>
    <source>
        <strain evidence="2 3">IJ1G</strain>
    </source>
</reference>
<proteinExistence type="predicted"/>
<accession>A0A545UV21</accession>
<sequence>MTEERLKDSLTKLARAELDRVFDQPLSEKELESMRKKIIRNCHAGQRMYEEYSVELSQLRMHFHHDNLKLQDQPLNKLLTEHVHEERIRILARSAVRRRWQRLGVWKDDWVPKTCDRNNPGVTYHPSDSVLPEEWGWTKNVTPPDDERHPVRRVIRRRTGLRRGQLGPPPPRCRNRSSNSSADEMESFITSRPWFLFKICVFEEEARRERLPLLLPWKLRLDEPRQIVRRQWERMGIWLPKWNKSAEPGWHWYFEERSSPRARRLHSVRSKRTGEAPVTVGAALVSRPGEDHSGVRSRRGSSRSCPSQTNEAEGIILTPAGPRDRATNPKPSPNPTCGSVCGASIEGQDGRPASPQIDSTYYEWTGGEQQQQQQQQQRRQA</sequence>
<evidence type="ECO:0000256" key="1">
    <source>
        <dbReference type="SAM" id="MobiDB-lite"/>
    </source>
</evidence>